<evidence type="ECO:0000313" key="9">
    <source>
        <dbReference type="Proteomes" id="UP000094463"/>
    </source>
</evidence>
<organism evidence="8 9">
    <name type="scientific">Salisediminibacterium beveridgei</name>
    <dbReference type="NCBI Taxonomy" id="632773"/>
    <lineage>
        <taxon>Bacteria</taxon>
        <taxon>Bacillati</taxon>
        <taxon>Bacillota</taxon>
        <taxon>Bacilli</taxon>
        <taxon>Bacillales</taxon>
        <taxon>Bacillaceae</taxon>
        <taxon>Salisediminibacterium</taxon>
    </lineage>
</organism>
<dbReference type="InterPro" id="IPR005171">
    <property type="entry name" value="Cyt_c_oxidase_su4_prok"/>
</dbReference>
<feature type="region of interest" description="Disordered" evidence="6">
    <location>
        <begin position="1"/>
        <end position="24"/>
    </location>
</feature>
<evidence type="ECO:0000256" key="6">
    <source>
        <dbReference type="SAM" id="MobiDB-lite"/>
    </source>
</evidence>
<dbReference type="AlphaFoldDB" id="A0A1D7QWE1"/>
<gene>
    <name evidence="8" type="primary">ctaF</name>
    <name evidence="8" type="ORF">BBEV_1937</name>
</gene>
<reference evidence="8 9" key="1">
    <citation type="submission" date="2015-08" db="EMBL/GenBank/DDBJ databases">
        <title>The complete genome sequence of Bacillus beveridgei MLTeJB.</title>
        <authorList>
            <person name="Hanson T.E."/>
            <person name="Mesa C."/>
            <person name="Basesman S.M."/>
            <person name="Oremland R.S."/>
        </authorList>
    </citation>
    <scope>NUCLEOTIDE SEQUENCE [LARGE SCALE GENOMIC DNA]</scope>
    <source>
        <strain evidence="8 9">MLTeJB</strain>
    </source>
</reference>
<dbReference type="KEGG" id="bbev:BBEV_1937"/>
<dbReference type="EMBL" id="CP012502">
    <property type="protein sequence ID" value="AOM83298.1"/>
    <property type="molecule type" value="Genomic_DNA"/>
</dbReference>
<dbReference type="PATRIC" id="fig|632773.3.peg.2028"/>
<evidence type="ECO:0000256" key="2">
    <source>
        <dbReference type="ARBA" id="ARBA00022475"/>
    </source>
</evidence>
<name>A0A1D7QWE1_9BACI</name>
<evidence type="ECO:0000256" key="1">
    <source>
        <dbReference type="ARBA" id="ARBA00004651"/>
    </source>
</evidence>
<keyword evidence="3 7" id="KW-0812">Transmembrane</keyword>
<feature type="transmembrane region" description="Helical" evidence="7">
    <location>
        <begin position="56"/>
        <end position="78"/>
    </location>
</feature>
<feature type="transmembrane region" description="Helical" evidence="7">
    <location>
        <begin position="90"/>
        <end position="113"/>
    </location>
</feature>
<evidence type="ECO:0000256" key="5">
    <source>
        <dbReference type="ARBA" id="ARBA00023136"/>
    </source>
</evidence>
<dbReference type="Proteomes" id="UP000094463">
    <property type="component" value="Chromosome"/>
</dbReference>
<accession>A0A1D7QWE1</accession>
<keyword evidence="4 7" id="KW-1133">Transmembrane helix</keyword>
<evidence type="ECO:0000256" key="4">
    <source>
        <dbReference type="ARBA" id="ARBA00022989"/>
    </source>
</evidence>
<sequence>MSSHLDATAPLKGKPSKQTERKLKKEAKTQLASYFLMIAITSMAFISIASDAIPSGFAIPFILLLAAVQVTFQLYIFMHMGERKTSWVNIMIWTGMLIAVLTVGALMFLIGVVKY</sequence>
<dbReference type="EC" id="1.9.3.1" evidence="8"/>
<comment type="subcellular location">
    <subcellularLocation>
        <location evidence="1">Cell membrane</location>
        <topology evidence="1">Multi-pass membrane protein</topology>
    </subcellularLocation>
</comment>
<keyword evidence="2" id="KW-1003">Cell membrane</keyword>
<dbReference type="STRING" id="632773.BBEV_1937"/>
<protein>
    <submittedName>
        <fullName evidence="8">Cytochrome c oxidase, subunit IV</fullName>
        <ecNumber evidence="8">1.9.3.1</ecNumber>
    </submittedName>
</protein>
<keyword evidence="9" id="KW-1185">Reference proteome</keyword>
<feature type="transmembrane region" description="Helical" evidence="7">
    <location>
        <begin position="31"/>
        <end position="50"/>
    </location>
</feature>
<evidence type="ECO:0000313" key="8">
    <source>
        <dbReference type="EMBL" id="AOM83298.1"/>
    </source>
</evidence>
<dbReference type="OrthoDB" id="2989516at2"/>
<dbReference type="GO" id="GO:0005886">
    <property type="term" value="C:plasma membrane"/>
    <property type="evidence" value="ECO:0007669"/>
    <property type="project" value="UniProtKB-SubCell"/>
</dbReference>
<proteinExistence type="predicted"/>
<keyword evidence="5 7" id="KW-0472">Membrane</keyword>
<dbReference type="RefSeq" id="WP_069365296.1">
    <property type="nucleotide sequence ID" value="NZ_CP012502.1"/>
</dbReference>
<evidence type="ECO:0000256" key="3">
    <source>
        <dbReference type="ARBA" id="ARBA00022692"/>
    </source>
</evidence>
<dbReference type="Pfam" id="PF03626">
    <property type="entry name" value="COX4_pro"/>
    <property type="match status" value="1"/>
</dbReference>
<evidence type="ECO:0000256" key="7">
    <source>
        <dbReference type="SAM" id="Phobius"/>
    </source>
</evidence>
<dbReference type="GO" id="GO:0016491">
    <property type="term" value="F:oxidoreductase activity"/>
    <property type="evidence" value="ECO:0007669"/>
    <property type="project" value="UniProtKB-KW"/>
</dbReference>
<keyword evidence="8" id="KW-0560">Oxidoreductase</keyword>